<organism evidence="1 2">
    <name type="scientific">Companilactobacillus nodensis DSM 19682 = JCM 14932 = NBRC 107160</name>
    <dbReference type="NCBI Taxonomy" id="1423775"/>
    <lineage>
        <taxon>Bacteria</taxon>
        <taxon>Bacillati</taxon>
        <taxon>Bacillota</taxon>
        <taxon>Bacilli</taxon>
        <taxon>Lactobacillales</taxon>
        <taxon>Lactobacillaceae</taxon>
        <taxon>Companilactobacillus</taxon>
    </lineage>
</organism>
<dbReference type="AlphaFoldDB" id="A0A0R1KF32"/>
<gene>
    <name evidence="1" type="ORF">FD03_GL002271</name>
</gene>
<dbReference type="Proteomes" id="UP000051248">
    <property type="component" value="Unassembled WGS sequence"/>
</dbReference>
<proteinExistence type="predicted"/>
<dbReference type="PATRIC" id="fig|1423775.4.peg.2309"/>
<evidence type="ECO:0000313" key="2">
    <source>
        <dbReference type="Proteomes" id="UP000051248"/>
    </source>
</evidence>
<name>A0A0R1KF32_9LACO</name>
<evidence type="ECO:0000313" key="1">
    <source>
        <dbReference type="EMBL" id="KRK78498.1"/>
    </source>
</evidence>
<dbReference type="OrthoDB" id="9905259at2"/>
<comment type="caution">
    <text evidence="1">The sequence shown here is derived from an EMBL/GenBank/DDBJ whole genome shotgun (WGS) entry which is preliminary data.</text>
</comment>
<protein>
    <submittedName>
        <fullName evidence="1">Uncharacterized protein</fullName>
    </submittedName>
</protein>
<dbReference type="RefSeq" id="WP_025024552.1">
    <property type="nucleotide sequence ID" value="NZ_AZDZ01000022.1"/>
</dbReference>
<reference evidence="1 2" key="1">
    <citation type="journal article" date="2015" name="Genome Announc.">
        <title>Expanding the biotechnology potential of lactobacilli through comparative genomics of 213 strains and associated genera.</title>
        <authorList>
            <person name="Sun Z."/>
            <person name="Harris H.M."/>
            <person name="McCann A."/>
            <person name="Guo C."/>
            <person name="Argimon S."/>
            <person name="Zhang W."/>
            <person name="Yang X."/>
            <person name="Jeffery I.B."/>
            <person name="Cooney J.C."/>
            <person name="Kagawa T.F."/>
            <person name="Liu W."/>
            <person name="Song Y."/>
            <person name="Salvetti E."/>
            <person name="Wrobel A."/>
            <person name="Rasinkangas P."/>
            <person name="Parkhill J."/>
            <person name="Rea M.C."/>
            <person name="O'Sullivan O."/>
            <person name="Ritari J."/>
            <person name="Douillard F.P."/>
            <person name="Paul Ross R."/>
            <person name="Yang R."/>
            <person name="Briner A.E."/>
            <person name="Felis G.E."/>
            <person name="de Vos W.M."/>
            <person name="Barrangou R."/>
            <person name="Klaenhammer T.R."/>
            <person name="Caufield P.W."/>
            <person name="Cui Y."/>
            <person name="Zhang H."/>
            <person name="O'Toole P.W."/>
        </authorList>
    </citation>
    <scope>NUCLEOTIDE SEQUENCE [LARGE SCALE GENOMIC DNA]</scope>
    <source>
        <strain evidence="1 2">DSM 19682</strain>
    </source>
</reference>
<accession>A0A0R1KF32</accession>
<dbReference type="EMBL" id="AZDZ01000022">
    <property type="protein sequence ID" value="KRK78498.1"/>
    <property type="molecule type" value="Genomic_DNA"/>
</dbReference>
<keyword evidence="2" id="KW-1185">Reference proteome</keyword>
<sequence length="63" mass="7385">MVEIDIYYENEFENLQVTQALINPKFVCSVEAVDDYEGLYFLVMPWGKGYMVDDDTKHILFGK</sequence>